<name>A0AB39RZN7_9ACTN</name>
<dbReference type="GO" id="GO:0016831">
    <property type="term" value="F:carboxy-lyase activity"/>
    <property type="evidence" value="ECO:0007669"/>
    <property type="project" value="InterPro"/>
</dbReference>
<proteinExistence type="predicted"/>
<feature type="domain" description="Amidohydrolase-related" evidence="2">
    <location>
        <begin position="8"/>
        <end position="309"/>
    </location>
</feature>
<gene>
    <name evidence="3" type="ORF">AB5J50_03790</name>
</gene>
<dbReference type="SUPFAM" id="SSF51556">
    <property type="entry name" value="Metallo-dependent hydrolases"/>
    <property type="match status" value="1"/>
</dbReference>
<dbReference type="GO" id="GO:0019748">
    <property type="term" value="P:secondary metabolic process"/>
    <property type="evidence" value="ECO:0007669"/>
    <property type="project" value="TreeGrafter"/>
</dbReference>
<dbReference type="Gene3D" id="3.20.20.140">
    <property type="entry name" value="Metal-dependent hydrolases"/>
    <property type="match status" value="1"/>
</dbReference>
<sequence length="348" mass="36739">MTATAGRIDVHHHLIPPFYRDLLAKAGIAEAGGRALPDWSPEAALELMDLLGTATAIVSVSTPGTGFLTDPGEATDLARRLNDFSASLAAEHPGRFGYFATLPMPDAAASAIEAERVLDSLGADGVTLLANNQGTYLGASGQDALWQALNERGAVVFVHPDELPAPAVENIPPFAADFLLDTTRAAYLLVRNGIVRRYPDIRFILSHAGGFVPYASHRMAVAIASDTGRSPLDILDDLRGFYYDTALSSSPAALPTLLAFARPGHVLFGSDWPFAPTAAGQYFANGLDTGVDTGTLTAVNRTNAAALFPRLATSPAPTPARPAPIRLRQAAQRAAARLFFKLVQPGTD</sequence>
<dbReference type="CDD" id="cd01292">
    <property type="entry name" value="metallo-dependent_hydrolases"/>
    <property type="match status" value="1"/>
</dbReference>
<dbReference type="InterPro" id="IPR006680">
    <property type="entry name" value="Amidohydro-rel"/>
</dbReference>
<accession>A0AB39RZN7</accession>
<evidence type="ECO:0000259" key="2">
    <source>
        <dbReference type="Pfam" id="PF04909"/>
    </source>
</evidence>
<evidence type="ECO:0000313" key="3">
    <source>
        <dbReference type="EMBL" id="XDQ59943.1"/>
    </source>
</evidence>
<dbReference type="InterPro" id="IPR032466">
    <property type="entry name" value="Metal_Hydrolase"/>
</dbReference>
<organism evidence="3">
    <name type="scientific">Streptomyces sp. R35</name>
    <dbReference type="NCBI Taxonomy" id="3238630"/>
    <lineage>
        <taxon>Bacteria</taxon>
        <taxon>Bacillati</taxon>
        <taxon>Actinomycetota</taxon>
        <taxon>Actinomycetes</taxon>
        <taxon>Kitasatosporales</taxon>
        <taxon>Streptomycetaceae</taxon>
        <taxon>Streptomyces</taxon>
    </lineage>
</organism>
<dbReference type="RefSeq" id="WP_369254858.1">
    <property type="nucleotide sequence ID" value="NZ_CP163440.1"/>
</dbReference>
<dbReference type="EMBL" id="CP163440">
    <property type="protein sequence ID" value="XDQ59943.1"/>
    <property type="molecule type" value="Genomic_DNA"/>
</dbReference>
<dbReference type="PANTHER" id="PTHR21240">
    <property type="entry name" value="2-AMINO-3-CARBOXYLMUCONATE-6-SEMIALDEHYDE DECARBOXYLASE"/>
    <property type="match status" value="1"/>
</dbReference>
<protein>
    <submittedName>
        <fullName evidence="3">Amidohydrolase family protein</fullName>
    </submittedName>
</protein>
<dbReference type="InterPro" id="IPR032465">
    <property type="entry name" value="ACMSD"/>
</dbReference>
<reference evidence="3" key="1">
    <citation type="submission" date="2024-07" db="EMBL/GenBank/DDBJ databases">
        <authorList>
            <person name="Yu S.T."/>
        </authorList>
    </citation>
    <scope>NUCLEOTIDE SEQUENCE</scope>
    <source>
        <strain evidence="3">R35</strain>
    </source>
</reference>
<evidence type="ECO:0000256" key="1">
    <source>
        <dbReference type="ARBA" id="ARBA00023239"/>
    </source>
</evidence>
<keyword evidence="1" id="KW-0456">Lyase</keyword>
<dbReference type="GO" id="GO:0016787">
    <property type="term" value="F:hydrolase activity"/>
    <property type="evidence" value="ECO:0007669"/>
    <property type="project" value="InterPro"/>
</dbReference>
<dbReference type="PANTHER" id="PTHR21240:SF28">
    <property type="entry name" value="ISO-OROTATE DECARBOXYLASE (EUROFUNG)"/>
    <property type="match status" value="1"/>
</dbReference>
<dbReference type="Pfam" id="PF04909">
    <property type="entry name" value="Amidohydro_2"/>
    <property type="match status" value="1"/>
</dbReference>
<dbReference type="GO" id="GO:0005737">
    <property type="term" value="C:cytoplasm"/>
    <property type="evidence" value="ECO:0007669"/>
    <property type="project" value="TreeGrafter"/>
</dbReference>
<dbReference type="AlphaFoldDB" id="A0AB39RZN7"/>